<reference evidence="2" key="2">
    <citation type="submission" date="2011-01" db="EMBL/GenBank/DDBJ databases">
        <title>The complete genome of Deinococcus maricopensis DSM 21211.</title>
        <authorList>
            <consortium name="US DOE Joint Genome Institute (JGI-PGF)"/>
            <person name="Lucas S."/>
            <person name="Copeland A."/>
            <person name="Lapidus A."/>
            <person name="Goodwin L."/>
            <person name="Pitluck S."/>
            <person name="Kyrpides N."/>
            <person name="Mavromatis K."/>
            <person name="Pagani I."/>
            <person name="Ivanova N."/>
            <person name="Ovchinnikova G."/>
            <person name="Zeytun A."/>
            <person name="Detter J.C."/>
            <person name="Han C."/>
            <person name="Land M."/>
            <person name="Hauser L."/>
            <person name="Markowitz V."/>
            <person name="Cheng J.-F."/>
            <person name="Hugenholtz P."/>
            <person name="Woyke T."/>
            <person name="Wu D."/>
            <person name="Pukall R."/>
            <person name="Gehrich-Schroeter G."/>
            <person name="Brambilla E."/>
            <person name="Klenk H.-P."/>
            <person name="Eisen J.A."/>
        </authorList>
    </citation>
    <scope>NUCLEOTIDE SEQUENCE [LARGE SCALE GENOMIC DNA]</scope>
    <source>
        <strain evidence="2">DSM 21211 / LMG 22137 / NRRL B-23946 / LB-34</strain>
    </source>
</reference>
<name>E8U672_DEIML</name>
<dbReference type="AlphaFoldDB" id="E8U672"/>
<evidence type="ECO:0000313" key="1">
    <source>
        <dbReference type="EMBL" id="ADV66561.1"/>
    </source>
</evidence>
<proteinExistence type="predicted"/>
<keyword evidence="2" id="KW-1185">Reference proteome</keyword>
<dbReference type="Proteomes" id="UP000008635">
    <property type="component" value="Chromosome"/>
</dbReference>
<sequence precursor="true">MRTFVGFLVGFVALLLVFVAAFALQGRGAREYAARVAREATGPGACREVARGVQSPPDMTRCEVRREGGTLVVQLSLESGRTYLARR</sequence>
<dbReference type="EMBL" id="CP002454">
    <property type="protein sequence ID" value="ADV66561.1"/>
    <property type="molecule type" value="Genomic_DNA"/>
</dbReference>
<protein>
    <submittedName>
        <fullName evidence="1">Uncharacterized protein</fullName>
    </submittedName>
</protein>
<evidence type="ECO:0000313" key="2">
    <source>
        <dbReference type="Proteomes" id="UP000008635"/>
    </source>
</evidence>
<dbReference type="HOGENOM" id="CLU_2478180_0_0_0"/>
<gene>
    <name evidence="1" type="ordered locus">Deima_0907</name>
</gene>
<reference evidence="1 2" key="1">
    <citation type="journal article" date="2011" name="Stand. Genomic Sci.">
        <title>Complete genome sequence of Deinococcus maricopensis type strain (LB-34).</title>
        <authorList>
            <person name="Pukall R."/>
            <person name="Zeytun A."/>
            <person name="Lucas S."/>
            <person name="Lapidus A."/>
            <person name="Hammon N."/>
            <person name="Deshpande S."/>
            <person name="Nolan M."/>
            <person name="Cheng J.F."/>
            <person name="Pitluck S."/>
            <person name="Liolios K."/>
            <person name="Pagani I."/>
            <person name="Mikhailova N."/>
            <person name="Ivanova N."/>
            <person name="Mavromatis K."/>
            <person name="Pati A."/>
            <person name="Tapia R."/>
            <person name="Han C."/>
            <person name="Goodwin L."/>
            <person name="Chen A."/>
            <person name="Palaniappan K."/>
            <person name="Land M."/>
            <person name="Hauser L."/>
            <person name="Chang Y.J."/>
            <person name="Jeffries C.D."/>
            <person name="Brambilla E.M."/>
            <person name="Rohde M."/>
            <person name="Goker M."/>
            <person name="Detter J.C."/>
            <person name="Woyke T."/>
            <person name="Bristow J."/>
            <person name="Eisen J.A."/>
            <person name="Markowitz V."/>
            <person name="Hugenholtz P."/>
            <person name="Kyrpides N.C."/>
            <person name="Klenk H.P."/>
        </authorList>
    </citation>
    <scope>NUCLEOTIDE SEQUENCE [LARGE SCALE GENOMIC DNA]</scope>
    <source>
        <strain evidence="2">DSM 21211 / LMG 22137 / NRRL B-23946 / LB-34</strain>
    </source>
</reference>
<dbReference type="KEGG" id="dmr:Deima_0907"/>
<accession>E8U672</accession>
<organism evidence="1 2">
    <name type="scientific">Deinococcus maricopensis (strain DSM 21211 / LMG 22137 / NRRL B-23946 / LB-34)</name>
    <dbReference type="NCBI Taxonomy" id="709986"/>
    <lineage>
        <taxon>Bacteria</taxon>
        <taxon>Thermotogati</taxon>
        <taxon>Deinococcota</taxon>
        <taxon>Deinococci</taxon>
        <taxon>Deinococcales</taxon>
        <taxon>Deinococcaceae</taxon>
        <taxon>Deinococcus</taxon>
    </lineage>
</organism>